<evidence type="ECO:0000256" key="1">
    <source>
        <dbReference type="ARBA" id="ARBA00005417"/>
    </source>
</evidence>
<evidence type="ECO:0000256" key="2">
    <source>
        <dbReference type="ARBA" id="ARBA00022448"/>
    </source>
</evidence>
<accession>A0A645FDC0</accession>
<dbReference type="PROSITE" id="PS00211">
    <property type="entry name" value="ABC_TRANSPORTER_1"/>
    <property type="match status" value="1"/>
</dbReference>
<dbReference type="GO" id="GO:0016887">
    <property type="term" value="F:ATP hydrolysis activity"/>
    <property type="evidence" value="ECO:0007669"/>
    <property type="project" value="InterPro"/>
</dbReference>
<dbReference type="InterPro" id="IPR003439">
    <property type="entry name" value="ABC_transporter-like_ATP-bd"/>
</dbReference>
<protein>
    <submittedName>
        <fullName evidence="6">Vitamin B12 import ATP-binding protein BtuD</fullName>
    </submittedName>
</protein>
<keyword evidence="2" id="KW-0813">Transport</keyword>
<comment type="similarity">
    <text evidence="1">Belongs to the ABC transporter superfamily.</text>
</comment>
<dbReference type="InterPro" id="IPR027417">
    <property type="entry name" value="P-loop_NTPase"/>
</dbReference>
<dbReference type="Pfam" id="PF00005">
    <property type="entry name" value="ABC_tran"/>
    <property type="match status" value="1"/>
</dbReference>
<keyword evidence="3" id="KW-0547">Nucleotide-binding</keyword>
<dbReference type="AlphaFoldDB" id="A0A645FDC0"/>
<dbReference type="GO" id="GO:0005524">
    <property type="term" value="F:ATP binding"/>
    <property type="evidence" value="ECO:0007669"/>
    <property type="project" value="UniProtKB-KW"/>
</dbReference>
<dbReference type="InterPro" id="IPR050763">
    <property type="entry name" value="ABC_transporter_ATP-binding"/>
</dbReference>
<feature type="domain" description="ABC transporter" evidence="5">
    <location>
        <begin position="1"/>
        <end position="183"/>
    </location>
</feature>
<evidence type="ECO:0000313" key="6">
    <source>
        <dbReference type="EMBL" id="MPN12408.1"/>
    </source>
</evidence>
<dbReference type="Gene3D" id="3.40.50.300">
    <property type="entry name" value="P-loop containing nucleotide triphosphate hydrolases"/>
    <property type="match status" value="1"/>
</dbReference>
<dbReference type="InterPro" id="IPR017871">
    <property type="entry name" value="ABC_transporter-like_CS"/>
</dbReference>
<organism evidence="6">
    <name type="scientific">bioreactor metagenome</name>
    <dbReference type="NCBI Taxonomy" id="1076179"/>
    <lineage>
        <taxon>unclassified sequences</taxon>
        <taxon>metagenomes</taxon>
        <taxon>ecological metagenomes</taxon>
    </lineage>
</organism>
<name>A0A645FDC0_9ZZZZ</name>
<evidence type="ECO:0000259" key="5">
    <source>
        <dbReference type="PROSITE" id="PS50893"/>
    </source>
</evidence>
<dbReference type="PROSITE" id="PS50893">
    <property type="entry name" value="ABC_TRANSPORTER_2"/>
    <property type="match status" value="1"/>
</dbReference>
<evidence type="ECO:0000256" key="4">
    <source>
        <dbReference type="ARBA" id="ARBA00022840"/>
    </source>
</evidence>
<dbReference type="PANTHER" id="PTHR42711">
    <property type="entry name" value="ABC TRANSPORTER ATP-BINDING PROTEIN"/>
    <property type="match status" value="1"/>
</dbReference>
<gene>
    <name evidence="6" type="primary">btuD_300</name>
    <name evidence="6" type="ORF">SDC9_159726</name>
</gene>
<keyword evidence="4 6" id="KW-0067">ATP-binding</keyword>
<reference evidence="6" key="1">
    <citation type="submission" date="2019-08" db="EMBL/GenBank/DDBJ databases">
        <authorList>
            <person name="Kucharzyk K."/>
            <person name="Murdoch R.W."/>
            <person name="Higgins S."/>
            <person name="Loffler F."/>
        </authorList>
    </citation>
    <scope>NUCLEOTIDE SEQUENCE</scope>
</reference>
<dbReference type="EMBL" id="VSSQ01058749">
    <property type="protein sequence ID" value="MPN12408.1"/>
    <property type="molecule type" value="Genomic_DNA"/>
</dbReference>
<proteinExistence type="inferred from homology"/>
<comment type="caution">
    <text evidence="6">The sequence shown here is derived from an EMBL/GenBank/DDBJ whole genome shotgun (WGS) entry which is preliminary data.</text>
</comment>
<dbReference type="PANTHER" id="PTHR42711:SF5">
    <property type="entry name" value="ABC TRANSPORTER ATP-BINDING PROTEIN NATA"/>
    <property type="match status" value="1"/>
</dbReference>
<sequence>MILGLKKIEKGGTIQLLGNDMHVRRRELFNLVGAQLQDSSYPYKIKVKEACEEKAVLYNCEIDIETQLKLFSLFDLKNREVESLSGGERQRLSILLATIHDPAVLFLDELTTGLDAVARREIWKYLNGLKNKGTTIILTSHFMDEVEALCDSVMLLRNGEILIQGKVDEVIQATPYKTMEEAYLWYMGEDKLL</sequence>
<dbReference type="SUPFAM" id="SSF52540">
    <property type="entry name" value="P-loop containing nucleoside triphosphate hydrolases"/>
    <property type="match status" value="1"/>
</dbReference>
<evidence type="ECO:0000256" key="3">
    <source>
        <dbReference type="ARBA" id="ARBA00022741"/>
    </source>
</evidence>